<dbReference type="Proteomes" id="UP001353858">
    <property type="component" value="Unassembled WGS sequence"/>
</dbReference>
<organism evidence="1 2">
    <name type="scientific">Aquatica leii</name>
    <dbReference type="NCBI Taxonomy" id="1421715"/>
    <lineage>
        <taxon>Eukaryota</taxon>
        <taxon>Metazoa</taxon>
        <taxon>Ecdysozoa</taxon>
        <taxon>Arthropoda</taxon>
        <taxon>Hexapoda</taxon>
        <taxon>Insecta</taxon>
        <taxon>Pterygota</taxon>
        <taxon>Neoptera</taxon>
        <taxon>Endopterygota</taxon>
        <taxon>Coleoptera</taxon>
        <taxon>Polyphaga</taxon>
        <taxon>Elateriformia</taxon>
        <taxon>Elateroidea</taxon>
        <taxon>Lampyridae</taxon>
        <taxon>Luciolinae</taxon>
        <taxon>Aquatica</taxon>
    </lineage>
</organism>
<evidence type="ECO:0000313" key="2">
    <source>
        <dbReference type="Proteomes" id="UP001353858"/>
    </source>
</evidence>
<sequence length="565" mass="65956">MYLTLQTKHLLSDSALQTLIDNLLDISNASNSLIASKIVELGLNIPQNFFQDNNFFQRFHNNSNGKMRTSFCRKKYFKENFNYIEPVCMYFESDNDKKGPKMYYVPIHETIRGLMKNSFVYKHWENNTNCLNANDNILSDITDGKNYKNSQFFKENPLALRIILYQDSFELCNPLGSSKKIHKVIGIYMILANIPAYSRCRVDHIQLVGLCLERDCKKYGFSECFKLIMNDLHTLETEGITLNDKTKKIKGTVVAMAGDNLGNHQIGGYIENFSNNEYFCRYCHITKTDFDNNKFHGFPLRTESSYQDDVDLCNVTGKPSRGIHDNSVLNRLNYFHVCTPGLPPCAAHDLFEGVVQYDVMIMVEYFVAKKVFSYDFINTRLQNVRFINESDISLSQIAYLRYLLIDYVELRNCFRKDFVYSAQLYLFIRFGPLRQLWTLRFESKHRYFKNIVRHSPNFKNILFTLSERHQLLQAMLLSHDSTFTDSVTCDTVTVFKSSDYPNNMSKIVEQQCIFNEPFISESAIFRGVRYQKGMFVCYGQNDNGYFCLCEIMYLLIRCSIYDTNT</sequence>
<dbReference type="AlphaFoldDB" id="A0AAN7PC82"/>
<accession>A0AAN7PC82</accession>
<keyword evidence="2" id="KW-1185">Reference proteome</keyword>
<comment type="caution">
    <text evidence="1">The sequence shown here is derived from an EMBL/GenBank/DDBJ whole genome shotgun (WGS) entry which is preliminary data.</text>
</comment>
<dbReference type="EMBL" id="JARPUR010000002">
    <property type="protein sequence ID" value="KAK4882387.1"/>
    <property type="molecule type" value="Genomic_DNA"/>
</dbReference>
<proteinExistence type="predicted"/>
<reference evidence="2" key="1">
    <citation type="submission" date="2023-01" db="EMBL/GenBank/DDBJ databases">
        <title>Key to firefly adult light organ development and bioluminescence: homeobox transcription factors regulate luciferase expression and transportation to peroxisome.</title>
        <authorList>
            <person name="Fu X."/>
        </authorList>
    </citation>
    <scope>NUCLEOTIDE SEQUENCE [LARGE SCALE GENOMIC DNA]</scope>
</reference>
<evidence type="ECO:0000313" key="1">
    <source>
        <dbReference type="EMBL" id="KAK4882387.1"/>
    </source>
</evidence>
<protein>
    <submittedName>
        <fullName evidence="1">Uncharacterized protein</fullName>
    </submittedName>
</protein>
<gene>
    <name evidence="1" type="ORF">RN001_005706</name>
</gene>
<name>A0AAN7PC82_9COLE</name>